<dbReference type="Ensembl" id="ENSTRUT00000059098.1">
    <property type="protein sequence ID" value="ENSTRUP00000075979.1"/>
    <property type="gene ID" value="ENSTRUG00000027962.1"/>
</dbReference>
<evidence type="ECO:0000256" key="1">
    <source>
        <dbReference type="SAM" id="MobiDB-lite"/>
    </source>
</evidence>
<protein>
    <submittedName>
        <fullName evidence="2">Uncharacterized protein</fullName>
    </submittedName>
</protein>
<accession>A0A674NRU1</accession>
<reference evidence="2 3" key="1">
    <citation type="journal article" date="2011" name="Genome Biol. Evol.">
        <title>Integration of the genetic map and genome assembly of fugu facilitates insights into distinct features of genome evolution in teleosts and mammals.</title>
        <authorList>
            <person name="Kai W."/>
            <person name="Kikuchi K."/>
            <person name="Tohari S."/>
            <person name="Chew A.K."/>
            <person name="Tay A."/>
            <person name="Fujiwara A."/>
            <person name="Hosoya S."/>
            <person name="Suetake H."/>
            <person name="Naruse K."/>
            <person name="Brenner S."/>
            <person name="Suzuki Y."/>
            <person name="Venkatesh B."/>
        </authorList>
    </citation>
    <scope>NUCLEOTIDE SEQUENCE [LARGE SCALE GENOMIC DNA]</scope>
</reference>
<name>A0A674NRU1_TAKRU</name>
<organism evidence="2 3">
    <name type="scientific">Takifugu rubripes</name>
    <name type="common">Japanese pufferfish</name>
    <name type="synonym">Fugu rubripes</name>
    <dbReference type="NCBI Taxonomy" id="31033"/>
    <lineage>
        <taxon>Eukaryota</taxon>
        <taxon>Metazoa</taxon>
        <taxon>Chordata</taxon>
        <taxon>Craniata</taxon>
        <taxon>Vertebrata</taxon>
        <taxon>Euteleostomi</taxon>
        <taxon>Actinopterygii</taxon>
        <taxon>Neopterygii</taxon>
        <taxon>Teleostei</taxon>
        <taxon>Neoteleostei</taxon>
        <taxon>Acanthomorphata</taxon>
        <taxon>Eupercaria</taxon>
        <taxon>Tetraodontiformes</taxon>
        <taxon>Tetradontoidea</taxon>
        <taxon>Tetraodontidae</taxon>
        <taxon>Takifugu</taxon>
    </lineage>
</organism>
<proteinExistence type="predicted"/>
<reference evidence="2" key="2">
    <citation type="submission" date="2025-08" db="UniProtKB">
        <authorList>
            <consortium name="Ensembl"/>
        </authorList>
    </citation>
    <scope>IDENTIFICATION</scope>
</reference>
<dbReference type="AlphaFoldDB" id="A0A674NRU1"/>
<evidence type="ECO:0000313" key="3">
    <source>
        <dbReference type="Proteomes" id="UP000005226"/>
    </source>
</evidence>
<dbReference type="InParanoid" id="A0A674NRU1"/>
<evidence type="ECO:0000313" key="2">
    <source>
        <dbReference type="Ensembl" id="ENSTRUP00000075979.1"/>
    </source>
</evidence>
<reference evidence="2" key="3">
    <citation type="submission" date="2025-09" db="UniProtKB">
        <authorList>
            <consortium name="Ensembl"/>
        </authorList>
    </citation>
    <scope>IDENTIFICATION</scope>
</reference>
<dbReference type="Proteomes" id="UP000005226">
    <property type="component" value="Chromosome 19"/>
</dbReference>
<keyword evidence="3" id="KW-1185">Reference proteome</keyword>
<feature type="region of interest" description="Disordered" evidence="1">
    <location>
        <begin position="1"/>
        <end position="55"/>
    </location>
</feature>
<sequence length="134" mass="14965">MGSWGVQSGPFAAATRPPTHGGRIPPPSFINALSGSQTAETRKQARPCADADTDSKHWRINTKEHMRLAGLTCERFSCGKCFKKDSCTYTSREVRSSQWTSRCGHKSFRTEPPVFTRMLHGALVCIRRNPNRRG</sequence>